<dbReference type="PROSITE" id="PS50007">
    <property type="entry name" value="PIPLC_X_DOMAIN"/>
    <property type="match status" value="1"/>
</dbReference>
<dbReference type="STRING" id="741276.A0A2S5BH32"/>
<dbReference type="PANTHER" id="PTHR13593">
    <property type="match status" value="1"/>
</dbReference>
<dbReference type="GO" id="GO:0008081">
    <property type="term" value="F:phosphoric diester hydrolase activity"/>
    <property type="evidence" value="ECO:0007669"/>
    <property type="project" value="InterPro"/>
</dbReference>
<evidence type="ECO:0000259" key="2">
    <source>
        <dbReference type="Pfam" id="PF00388"/>
    </source>
</evidence>
<dbReference type="Gene3D" id="3.20.20.190">
    <property type="entry name" value="Phosphatidylinositol (PI) phosphodiesterase"/>
    <property type="match status" value="1"/>
</dbReference>
<evidence type="ECO:0000313" key="4">
    <source>
        <dbReference type="Proteomes" id="UP000237144"/>
    </source>
</evidence>
<feature type="compositionally biased region" description="Basic and acidic residues" evidence="1">
    <location>
        <begin position="449"/>
        <end position="463"/>
    </location>
</feature>
<feature type="region of interest" description="Disordered" evidence="1">
    <location>
        <begin position="446"/>
        <end position="513"/>
    </location>
</feature>
<sequence length="543" mass="60475">MPAFPFAGHSSFPKMSHPHTRSPIRASKGDDTPQNKLDRASTTLCDRIKTALCSLCCSTRPTSRQQRRQERPLLASDSYSTRGDDAADGRTTARGDPSDKDEQRRRNQRGSDPVRLRSRPVLARPPIAGQDPTATRAQRKPSAQVDPGSWIASLPDHVQLDTLYLAGTHQSLARNYPLASSLCQTTSLTHQLENGIRALDLRFSLREEDGTLWAYHGPVPQRREMSEVFDEIYRFLETAEGRRETILVSLKQENAAHGFAEAVWNLIDSTRPTLWYDRNVWPTLDQVRGRCVMFCRFGFQSGRGLHPPIWPNDKRYLWKTEIGGRETVVQDWYGVRSPLSLPEKADLALSLFHPSSPAMLALEPLTSIDSHSASPSQDEPRPVPYRINFLSCGSFPTLYPSHAAKGFGAPKFGVGYRGVNALVASGLETRRRRVVEAKGLEISGSAVSEGDRDAPDCMTHDSDELSGGVAPLPPPATAEPEEEKPRPLRPQPVPPPMALPTRNVPTLDGQQRRDGHGGMLVFLDFWESPRKSRLVDQIIEMNF</sequence>
<dbReference type="EMBL" id="PJQD01000008">
    <property type="protein sequence ID" value="POY76072.1"/>
    <property type="molecule type" value="Genomic_DNA"/>
</dbReference>
<feature type="compositionally biased region" description="Basic and acidic residues" evidence="1">
    <location>
        <begin position="82"/>
        <end position="105"/>
    </location>
</feature>
<organism evidence="3 4">
    <name type="scientific">Rhodotorula taiwanensis</name>
    <dbReference type="NCBI Taxonomy" id="741276"/>
    <lineage>
        <taxon>Eukaryota</taxon>
        <taxon>Fungi</taxon>
        <taxon>Dikarya</taxon>
        <taxon>Basidiomycota</taxon>
        <taxon>Pucciniomycotina</taxon>
        <taxon>Microbotryomycetes</taxon>
        <taxon>Sporidiobolales</taxon>
        <taxon>Sporidiobolaceae</taxon>
        <taxon>Rhodotorula</taxon>
    </lineage>
</organism>
<dbReference type="OrthoDB" id="1046782at2759"/>
<evidence type="ECO:0000256" key="1">
    <source>
        <dbReference type="SAM" id="MobiDB-lite"/>
    </source>
</evidence>
<evidence type="ECO:0000313" key="3">
    <source>
        <dbReference type="EMBL" id="POY76072.1"/>
    </source>
</evidence>
<reference evidence="3 4" key="1">
    <citation type="journal article" date="2018" name="Front. Microbiol.">
        <title>Prospects for Fungal Bioremediation of Acidic Radioactive Waste Sites: Characterization and Genome Sequence of Rhodotorula taiwanensis MD1149.</title>
        <authorList>
            <person name="Tkavc R."/>
            <person name="Matrosova V.Y."/>
            <person name="Grichenko O.E."/>
            <person name="Gostincar C."/>
            <person name="Volpe R.P."/>
            <person name="Klimenkova P."/>
            <person name="Gaidamakova E.K."/>
            <person name="Zhou C.E."/>
            <person name="Stewart B.J."/>
            <person name="Lyman M.G."/>
            <person name="Malfatti S.A."/>
            <person name="Rubinfeld B."/>
            <person name="Courtot M."/>
            <person name="Singh J."/>
            <person name="Dalgard C.L."/>
            <person name="Hamilton T."/>
            <person name="Frey K.G."/>
            <person name="Gunde-Cimerman N."/>
            <person name="Dugan L."/>
            <person name="Daly M.J."/>
        </authorList>
    </citation>
    <scope>NUCLEOTIDE SEQUENCE [LARGE SCALE GENOMIC DNA]</scope>
    <source>
        <strain evidence="3 4">MD1149</strain>
    </source>
</reference>
<dbReference type="PANTHER" id="PTHR13593:SF113">
    <property type="entry name" value="SI:DKEY-266F7.9"/>
    <property type="match status" value="1"/>
</dbReference>
<dbReference type="AlphaFoldDB" id="A0A2S5BH32"/>
<proteinExistence type="predicted"/>
<comment type="caution">
    <text evidence="3">The sequence shown here is derived from an EMBL/GenBank/DDBJ whole genome shotgun (WGS) entry which is preliminary data.</text>
</comment>
<dbReference type="SUPFAM" id="SSF51695">
    <property type="entry name" value="PLC-like phosphodiesterases"/>
    <property type="match status" value="1"/>
</dbReference>
<feature type="region of interest" description="Disordered" evidence="1">
    <location>
        <begin position="1"/>
        <end position="38"/>
    </location>
</feature>
<name>A0A2S5BH32_9BASI</name>
<accession>A0A2S5BH32</accession>
<dbReference type="GO" id="GO:0006629">
    <property type="term" value="P:lipid metabolic process"/>
    <property type="evidence" value="ECO:0007669"/>
    <property type="project" value="InterPro"/>
</dbReference>
<feature type="compositionally biased region" description="Pro residues" evidence="1">
    <location>
        <begin position="488"/>
        <end position="498"/>
    </location>
</feature>
<keyword evidence="4" id="KW-1185">Reference proteome</keyword>
<dbReference type="Pfam" id="PF00388">
    <property type="entry name" value="PI-PLC-X"/>
    <property type="match status" value="1"/>
</dbReference>
<protein>
    <recommendedName>
        <fullName evidence="2">Phosphatidylinositol-specific phospholipase C X domain-containing protein</fullName>
    </recommendedName>
</protein>
<feature type="domain" description="Phosphatidylinositol-specific phospholipase C X" evidence="2">
    <location>
        <begin position="181"/>
        <end position="292"/>
    </location>
</feature>
<dbReference type="Proteomes" id="UP000237144">
    <property type="component" value="Unassembled WGS sequence"/>
</dbReference>
<dbReference type="InterPro" id="IPR000909">
    <property type="entry name" value="PLipase_C_PInositol-sp_X_dom"/>
</dbReference>
<feature type="compositionally biased region" description="Basic and acidic residues" evidence="1">
    <location>
        <begin position="27"/>
        <end position="38"/>
    </location>
</feature>
<feature type="region of interest" description="Disordered" evidence="1">
    <location>
        <begin position="59"/>
        <end position="150"/>
    </location>
</feature>
<gene>
    <name evidence="3" type="ORF">BMF94_0795</name>
</gene>
<dbReference type="InterPro" id="IPR051057">
    <property type="entry name" value="PI-PLC_domain"/>
</dbReference>
<dbReference type="InterPro" id="IPR017946">
    <property type="entry name" value="PLC-like_Pdiesterase_TIM-brl"/>
</dbReference>